<organism evidence="2 3">
    <name type="scientific">Pseudoalteromonas haloplanktis</name>
    <name type="common">Alteromonas haloplanktis</name>
    <dbReference type="NCBI Taxonomy" id="228"/>
    <lineage>
        <taxon>Bacteria</taxon>
        <taxon>Pseudomonadati</taxon>
        <taxon>Pseudomonadota</taxon>
        <taxon>Gammaproteobacteria</taxon>
        <taxon>Alteromonadales</taxon>
        <taxon>Pseudoalteromonadaceae</taxon>
        <taxon>Pseudoalteromonas</taxon>
    </lineage>
</organism>
<gene>
    <name evidence="2" type="ORF">RC083_18240</name>
</gene>
<dbReference type="EMBL" id="JAVIFY010000016">
    <property type="protein sequence ID" value="MDQ9093513.1"/>
    <property type="molecule type" value="Genomic_DNA"/>
</dbReference>
<keyword evidence="1" id="KW-0812">Transmembrane</keyword>
<sequence>MSAVEQHHQKLQHFFKTEIVKASQAGDFSPCNGCNAKPTLTDLATIPQFNMPTSTIPLAIWSLALLFLISFGLAIITKRRVTQIGLADAQQVVV</sequence>
<keyword evidence="1" id="KW-0472">Membrane</keyword>
<comment type="caution">
    <text evidence="2">The sequence shown here is derived from an EMBL/GenBank/DDBJ whole genome shotgun (WGS) entry which is preliminary data.</text>
</comment>
<evidence type="ECO:0000313" key="2">
    <source>
        <dbReference type="EMBL" id="MDQ9093513.1"/>
    </source>
</evidence>
<protein>
    <submittedName>
        <fullName evidence="2">Uncharacterized protein</fullName>
    </submittedName>
</protein>
<feature type="transmembrane region" description="Helical" evidence="1">
    <location>
        <begin position="58"/>
        <end position="76"/>
    </location>
</feature>
<dbReference type="RefSeq" id="WP_309039580.1">
    <property type="nucleotide sequence ID" value="NZ_JAVIFY010000016.1"/>
</dbReference>
<keyword evidence="1" id="KW-1133">Transmembrane helix</keyword>
<name>A0ABU1BGB1_PSEHA</name>
<evidence type="ECO:0000313" key="3">
    <source>
        <dbReference type="Proteomes" id="UP001226574"/>
    </source>
</evidence>
<keyword evidence="3" id="KW-1185">Reference proteome</keyword>
<dbReference type="Proteomes" id="UP001226574">
    <property type="component" value="Unassembled WGS sequence"/>
</dbReference>
<reference evidence="2 3" key="1">
    <citation type="submission" date="2023-08" db="EMBL/GenBank/DDBJ databases">
        <title>Pseudoalteromonas haloplanktis LL1 genome.</title>
        <authorList>
            <person name="Wu S."/>
        </authorList>
    </citation>
    <scope>NUCLEOTIDE SEQUENCE [LARGE SCALE GENOMIC DNA]</scope>
    <source>
        <strain evidence="2 3">LL1</strain>
    </source>
</reference>
<accession>A0ABU1BGB1</accession>
<proteinExistence type="predicted"/>
<evidence type="ECO:0000256" key="1">
    <source>
        <dbReference type="SAM" id="Phobius"/>
    </source>
</evidence>